<evidence type="ECO:0000313" key="1">
    <source>
        <dbReference type="EMBL" id="MBW0461576.1"/>
    </source>
</evidence>
<dbReference type="Proteomes" id="UP000765509">
    <property type="component" value="Unassembled WGS sequence"/>
</dbReference>
<evidence type="ECO:0000313" key="2">
    <source>
        <dbReference type="Proteomes" id="UP000765509"/>
    </source>
</evidence>
<keyword evidence="2" id="KW-1185">Reference proteome</keyword>
<dbReference type="EMBL" id="AVOT02000184">
    <property type="protein sequence ID" value="MBW0461576.1"/>
    <property type="molecule type" value="Genomic_DNA"/>
</dbReference>
<dbReference type="OrthoDB" id="2506942at2759"/>
<comment type="caution">
    <text evidence="1">The sequence shown here is derived from an EMBL/GenBank/DDBJ whole genome shotgun (WGS) entry which is preliminary data.</text>
</comment>
<sequence length="111" mass="12372">MFKAETHAIGCMAHIIHLAANNRLNALGHGVSSDIKVNQQSADLIAPRAISNLINPPDGQHMRYDSNIPCITWLASYMKQGPQRQEEFIGTVNLLYYRSQMINVITLLTPV</sequence>
<accession>A0A9Q3GC97</accession>
<name>A0A9Q3GC97_9BASI</name>
<dbReference type="AlphaFoldDB" id="A0A9Q3GC97"/>
<reference evidence="1" key="1">
    <citation type="submission" date="2021-03" db="EMBL/GenBank/DDBJ databases">
        <title>Draft genome sequence of rust myrtle Austropuccinia psidii MF-1, a brazilian biotype.</title>
        <authorList>
            <person name="Quecine M.C."/>
            <person name="Pachon D.M.R."/>
            <person name="Bonatelli M.L."/>
            <person name="Correr F.H."/>
            <person name="Franceschini L.M."/>
            <person name="Leite T.F."/>
            <person name="Margarido G.R.A."/>
            <person name="Almeida C.A."/>
            <person name="Ferrarezi J.A."/>
            <person name="Labate C.A."/>
        </authorList>
    </citation>
    <scope>NUCLEOTIDE SEQUENCE</scope>
    <source>
        <strain evidence="1">MF-1</strain>
    </source>
</reference>
<protein>
    <submittedName>
        <fullName evidence="1">Uncharacterized protein</fullName>
    </submittedName>
</protein>
<gene>
    <name evidence="1" type="ORF">O181_001291</name>
</gene>
<organism evidence="1 2">
    <name type="scientific">Austropuccinia psidii MF-1</name>
    <dbReference type="NCBI Taxonomy" id="1389203"/>
    <lineage>
        <taxon>Eukaryota</taxon>
        <taxon>Fungi</taxon>
        <taxon>Dikarya</taxon>
        <taxon>Basidiomycota</taxon>
        <taxon>Pucciniomycotina</taxon>
        <taxon>Pucciniomycetes</taxon>
        <taxon>Pucciniales</taxon>
        <taxon>Sphaerophragmiaceae</taxon>
        <taxon>Austropuccinia</taxon>
    </lineage>
</organism>
<proteinExistence type="predicted"/>